<organism evidence="2 3">
    <name type="scientific">Limosilactobacillus reuteri</name>
    <name type="common">Lactobacillus reuteri</name>
    <dbReference type="NCBI Taxonomy" id="1598"/>
    <lineage>
        <taxon>Bacteria</taxon>
        <taxon>Bacillati</taxon>
        <taxon>Bacillota</taxon>
        <taxon>Bacilli</taxon>
        <taxon>Lactobacillales</taxon>
        <taxon>Lactobacillaceae</taxon>
        <taxon>Limosilactobacillus</taxon>
    </lineage>
</organism>
<evidence type="ECO:0000256" key="1">
    <source>
        <dbReference type="SAM" id="Phobius"/>
    </source>
</evidence>
<name>A0A7L6BGW0_LIMRT</name>
<dbReference type="EMBL" id="CP059275">
    <property type="protein sequence ID" value="QLQ60939.1"/>
    <property type="molecule type" value="Genomic_DNA"/>
</dbReference>
<accession>A0A7L6BGW0</accession>
<keyword evidence="1" id="KW-0812">Transmembrane</keyword>
<dbReference type="Proteomes" id="UP000510868">
    <property type="component" value="Chromosome"/>
</dbReference>
<evidence type="ECO:0000313" key="3">
    <source>
        <dbReference type="Proteomes" id="UP000510868"/>
    </source>
</evidence>
<gene>
    <name evidence="2" type="ORF">HHK02_06835</name>
</gene>
<keyword evidence="1" id="KW-0472">Membrane</keyword>
<protein>
    <submittedName>
        <fullName evidence="2">Uncharacterized protein</fullName>
    </submittedName>
</protein>
<sequence>MLVLASSDNSAVIYSGLIAAIVSGIVSLIGYSITAYIQNKSNKEALKVQKENNGDTIKTQKEIAKMGQKEKLFYESQLEWSNEVRKLVTKFVLSCQKLNLLRKGIEEIRNDNRSFSSRNPDELEKEYQSKVDSLKDLSSNIEETIYNLQNTTTLIRLYLFHIDNSEEKNLINVMYDIVEHSIDDDGRKYDSHELDIFIELARKFFDKQMKELQNEIV</sequence>
<keyword evidence="1" id="KW-1133">Transmembrane helix</keyword>
<reference evidence="2 3" key="1">
    <citation type="submission" date="2020-07" db="EMBL/GenBank/DDBJ databases">
        <title>Genome sequence of Lactobacillus reuteri CNEI-KCA3 isolated from the faeces of a reared-broiler chicken, South-East Nigeria, reveals presence of CRISPR arrays.</title>
        <authorList>
            <person name="Anukam K.C."/>
            <person name="Ibezim C.N."/>
            <person name="BeecK W.V."/>
            <person name="Allonsius C."/>
            <person name="Broek M.D."/>
            <person name="Tuyaerts I."/>
            <person name="Attama A."/>
            <person name="Esimone C.O."/>
            <person name="Lebeer S."/>
        </authorList>
    </citation>
    <scope>NUCLEOTIDE SEQUENCE [LARGE SCALE GENOMIC DNA]</scope>
    <source>
        <strain evidence="2 3">CNEI-KCA3</strain>
    </source>
</reference>
<evidence type="ECO:0000313" key="2">
    <source>
        <dbReference type="EMBL" id="QLQ60939.1"/>
    </source>
</evidence>
<dbReference type="RefSeq" id="WP_181462201.1">
    <property type="nucleotide sequence ID" value="NZ_CP059275.1"/>
</dbReference>
<dbReference type="AlphaFoldDB" id="A0A7L6BGW0"/>
<feature type="transmembrane region" description="Helical" evidence="1">
    <location>
        <begin position="12"/>
        <end position="37"/>
    </location>
</feature>
<proteinExistence type="predicted"/>